<reference evidence="1 2" key="1">
    <citation type="submission" date="2020-02" db="EMBL/GenBank/DDBJ databases">
        <title>Draft genome sequence of Haematococcus lacustris strain NIES-144.</title>
        <authorList>
            <person name="Morimoto D."/>
            <person name="Nakagawa S."/>
            <person name="Yoshida T."/>
            <person name="Sawayama S."/>
        </authorList>
    </citation>
    <scope>NUCLEOTIDE SEQUENCE [LARGE SCALE GENOMIC DNA]</scope>
    <source>
        <strain evidence="1 2">NIES-144</strain>
    </source>
</reference>
<keyword evidence="2" id="KW-1185">Reference proteome</keyword>
<dbReference type="AlphaFoldDB" id="A0A699ZWL2"/>
<gene>
    <name evidence="1" type="ORF">HaLaN_20689</name>
</gene>
<organism evidence="1 2">
    <name type="scientific">Haematococcus lacustris</name>
    <name type="common">Green alga</name>
    <name type="synonym">Haematococcus pluvialis</name>
    <dbReference type="NCBI Taxonomy" id="44745"/>
    <lineage>
        <taxon>Eukaryota</taxon>
        <taxon>Viridiplantae</taxon>
        <taxon>Chlorophyta</taxon>
        <taxon>core chlorophytes</taxon>
        <taxon>Chlorophyceae</taxon>
        <taxon>CS clade</taxon>
        <taxon>Chlamydomonadales</taxon>
        <taxon>Haematococcaceae</taxon>
        <taxon>Haematococcus</taxon>
    </lineage>
</organism>
<comment type="caution">
    <text evidence="1">The sequence shown here is derived from an EMBL/GenBank/DDBJ whole genome shotgun (WGS) entry which is preliminary data.</text>
</comment>
<feature type="non-terminal residue" evidence="1">
    <location>
        <position position="1"/>
    </location>
</feature>
<dbReference type="EMBL" id="BLLF01002198">
    <property type="protein sequence ID" value="GFH23126.1"/>
    <property type="molecule type" value="Genomic_DNA"/>
</dbReference>
<accession>A0A699ZWL2</accession>
<evidence type="ECO:0000313" key="1">
    <source>
        <dbReference type="EMBL" id="GFH23126.1"/>
    </source>
</evidence>
<dbReference type="Proteomes" id="UP000485058">
    <property type="component" value="Unassembled WGS sequence"/>
</dbReference>
<name>A0A699ZWL2_HAELA</name>
<evidence type="ECO:0000313" key="2">
    <source>
        <dbReference type="Proteomes" id="UP000485058"/>
    </source>
</evidence>
<protein>
    <submittedName>
        <fullName evidence="1">Uncharacterized protein</fullName>
    </submittedName>
</protein>
<sequence length="221" mass="23305">KQRQQQQCGRLGLLVVGQGGEAGGQVQRRPLAVSPVNQLLDVAAAAQVPLHDLLQLCKSAPAYARPTGLALLPTQLSGVRTALGCCLAPPQLHSLVTREPRLLALPTHTLRLRLTSLAAALLPTAAKAGAGQQPTATSPTPLVAERLQALQAVLGGGLPLHLVGQLVLQEPRLLDAPLLDQPSCPSVSFGHLVASRTPWLAASKQWLQASAPFLMTQWTWC</sequence>
<proteinExistence type="predicted"/>